<dbReference type="Pfam" id="PF07714">
    <property type="entry name" value="PK_Tyr_Ser-Thr"/>
    <property type="match status" value="1"/>
</dbReference>
<feature type="domain" description="Protein kinase" evidence="2">
    <location>
        <begin position="1"/>
        <end position="314"/>
    </location>
</feature>
<dbReference type="InterPro" id="IPR001245">
    <property type="entry name" value="Ser-Thr/Tyr_kinase_cat_dom"/>
</dbReference>
<dbReference type="HOGENOM" id="CLU_644521_0_0_1"/>
<dbReference type="InterPro" id="IPR050167">
    <property type="entry name" value="Ser_Thr_protein_kinase"/>
</dbReference>
<dbReference type="PANTHER" id="PTHR23257:SF981">
    <property type="entry name" value="MITOGEN-ACTIVATED PROTEIN KINASE KINASE KINASE"/>
    <property type="match status" value="1"/>
</dbReference>
<sequence length="426" mass="47406">MEYCPYGQLFEVLRDGREITPELLVGWTTQIADGMHYLHGNKIIHRDLKSPKCFLYFHSNNLSSSSSSPPRDEGLWCHQANGEHFYKAVKKPRPYPKAKRRRRPGSQSSAECSPTLEAKGVMNNSSPCTETHKDATDSHTTGAIGATPKDSTHINRDKAVTSGALGHESYSDPNSTCSEGGPQQSSSCGSSDDDWNVDLRTFNNNKNRSNQRQRRLTTSSDDNSVTSETGLENPNADQADLFDLSGHEEEVRRVIRQASRCSLDIGISLEVEWIPCKNNELADVLSRFVDKDDWSVNQSVFRLLDAKGGPHTIDRFASAYNTKLTCFNSSSLPGLFDLLLGAKAVSAVRKYHTGWMRLRVWALSKFDVKPIPAKPLHVALFLTELTRSAEEKGVGISNVEGVAYVITWRALPTLLHGCTSWRDYGR</sequence>
<proteinExistence type="predicted"/>
<feature type="compositionally biased region" description="Basic residues" evidence="1">
    <location>
        <begin position="88"/>
        <end position="104"/>
    </location>
</feature>
<evidence type="ECO:0000313" key="4">
    <source>
        <dbReference type="Proteomes" id="UP000001593"/>
    </source>
</evidence>
<dbReference type="EMBL" id="DS469638">
    <property type="protein sequence ID" value="EDO37808.1"/>
    <property type="molecule type" value="Genomic_DNA"/>
</dbReference>
<dbReference type="PANTHER" id="PTHR23257">
    <property type="entry name" value="SERINE-THREONINE PROTEIN KINASE"/>
    <property type="match status" value="1"/>
</dbReference>
<dbReference type="InterPro" id="IPR000719">
    <property type="entry name" value="Prot_kinase_dom"/>
</dbReference>
<dbReference type="STRING" id="45351.A7SEL5"/>
<feature type="compositionally biased region" description="Polar residues" evidence="1">
    <location>
        <begin position="216"/>
        <end position="236"/>
    </location>
</feature>
<feature type="region of interest" description="Disordered" evidence="1">
    <location>
        <begin position="88"/>
        <end position="239"/>
    </location>
</feature>
<organism evidence="3 4">
    <name type="scientific">Nematostella vectensis</name>
    <name type="common">Starlet sea anemone</name>
    <dbReference type="NCBI Taxonomy" id="45351"/>
    <lineage>
        <taxon>Eukaryota</taxon>
        <taxon>Metazoa</taxon>
        <taxon>Cnidaria</taxon>
        <taxon>Anthozoa</taxon>
        <taxon>Hexacorallia</taxon>
        <taxon>Actiniaria</taxon>
        <taxon>Edwardsiidae</taxon>
        <taxon>Nematostella</taxon>
    </lineage>
</organism>
<dbReference type="GO" id="GO:0004672">
    <property type="term" value="F:protein kinase activity"/>
    <property type="evidence" value="ECO:0007669"/>
    <property type="project" value="InterPro"/>
</dbReference>
<dbReference type="PROSITE" id="PS50011">
    <property type="entry name" value="PROTEIN_KINASE_DOM"/>
    <property type="match status" value="1"/>
</dbReference>
<evidence type="ECO:0000256" key="1">
    <source>
        <dbReference type="SAM" id="MobiDB-lite"/>
    </source>
</evidence>
<dbReference type="SUPFAM" id="SSF56112">
    <property type="entry name" value="Protein kinase-like (PK-like)"/>
    <property type="match status" value="1"/>
</dbReference>
<dbReference type="InParanoid" id="A7SEL5"/>
<feature type="compositionally biased region" description="Basic and acidic residues" evidence="1">
    <location>
        <begin position="150"/>
        <end position="159"/>
    </location>
</feature>
<feature type="compositionally biased region" description="Low complexity" evidence="1">
    <location>
        <begin position="177"/>
        <end position="190"/>
    </location>
</feature>
<dbReference type="Proteomes" id="UP000001593">
    <property type="component" value="Unassembled WGS sequence"/>
</dbReference>
<accession>A7SEL5</accession>
<keyword evidence="4" id="KW-1185">Reference proteome</keyword>
<dbReference type="eggNOG" id="KOG4721">
    <property type="taxonomic scope" value="Eukaryota"/>
</dbReference>
<reference evidence="3 4" key="1">
    <citation type="journal article" date="2007" name="Science">
        <title>Sea anemone genome reveals ancestral eumetazoan gene repertoire and genomic organization.</title>
        <authorList>
            <person name="Putnam N.H."/>
            <person name="Srivastava M."/>
            <person name="Hellsten U."/>
            <person name="Dirks B."/>
            <person name="Chapman J."/>
            <person name="Salamov A."/>
            <person name="Terry A."/>
            <person name="Shapiro H."/>
            <person name="Lindquist E."/>
            <person name="Kapitonov V.V."/>
            <person name="Jurka J."/>
            <person name="Genikhovich G."/>
            <person name="Grigoriev I.V."/>
            <person name="Lucas S.M."/>
            <person name="Steele R.E."/>
            <person name="Finnerty J.R."/>
            <person name="Technau U."/>
            <person name="Martindale M.Q."/>
            <person name="Rokhsar D.S."/>
        </authorList>
    </citation>
    <scope>NUCLEOTIDE SEQUENCE [LARGE SCALE GENOMIC DNA]</scope>
    <source>
        <strain evidence="4">CH2 X CH6</strain>
    </source>
</reference>
<name>A7SEL5_NEMVE</name>
<evidence type="ECO:0000259" key="2">
    <source>
        <dbReference type="PROSITE" id="PS50011"/>
    </source>
</evidence>
<evidence type="ECO:0000313" key="3">
    <source>
        <dbReference type="EMBL" id="EDO37808.1"/>
    </source>
</evidence>
<dbReference type="InterPro" id="IPR011009">
    <property type="entry name" value="Kinase-like_dom_sf"/>
</dbReference>
<dbReference type="AlphaFoldDB" id="A7SEL5"/>
<dbReference type="GO" id="GO:0005524">
    <property type="term" value="F:ATP binding"/>
    <property type="evidence" value="ECO:0007669"/>
    <property type="project" value="InterPro"/>
</dbReference>
<dbReference type="Gene3D" id="1.10.510.10">
    <property type="entry name" value="Transferase(Phosphotransferase) domain 1"/>
    <property type="match status" value="1"/>
</dbReference>
<protein>
    <recommendedName>
        <fullName evidence="2">Protein kinase domain-containing protein</fullName>
    </recommendedName>
</protein>
<gene>
    <name evidence="3" type="ORF">NEMVEDRAFT_v1g211073</name>
</gene>